<dbReference type="AlphaFoldDB" id="A0A022PMP5"/>
<accession>A0A022PMP5</accession>
<proteinExistence type="predicted"/>
<gene>
    <name evidence="1" type="ORF">BA1DRAFT_00527</name>
</gene>
<sequence length="145" mass="16846">MTLDEEIRNEINQQPNPPVIIDDWEEIADSLSDSFEWKGSKIDWSKTNNHQSCLYTKDDDLELLMNKFVADHSLNKVISSSKTIYYINDSSLDFAIAMNPEQFHAISLLVINNVPQHHYFFDENKKWCFVISSEGYIDFGFSNLS</sequence>
<evidence type="ECO:0008006" key="3">
    <source>
        <dbReference type="Google" id="ProtNLM"/>
    </source>
</evidence>
<dbReference type="Proteomes" id="UP000023464">
    <property type="component" value="Unassembled WGS sequence"/>
</dbReference>
<dbReference type="EMBL" id="JFGV01000005">
    <property type="protein sequence ID" value="EYU16876.1"/>
    <property type="molecule type" value="Genomic_DNA"/>
</dbReference>
<protein>
    <recommendedName>
        <fullName evidence="3">Type IV secretion protein Rhs</fullName>
    </recommendedName>
</protein>
<comment type="caution">
    <text evidence="1">The sequence shown here is derived from an EMBL/GenBank/DDBJ whole genome shotgun (WGS) entry which is preliminary data.</text>
</comment>
<reference evidence="1 2" key="1">
    <citation type="submission" date="2014-03" db="EMBL/GenBank/DDBJ databases">
        <title>Draft Genome of Photorhabdus luminescens BA1, an Egyptian Isolate.</title>
        <authorList>
            <person name="Ghazal S."/>
            <person name="Hurst S.G.IV."/>
            <person name="Morris K."/>
            <person name="Thomas K."/>
            <person name="Tisa L.S."/>
        </authorList>
    </citation>
    <scope>NUCLEOTIDE SEQUENCE [LARGE SCALE GENOMIC DNA]</scope>
    <source>
        <strain evidence="1 2">BA1</strain>
    </source>
</reference>
<keyword evidence="2" id="KW-1185">Reference proteome</keyword>
<evidence type="ECO:0000313" key="2">
    <source>
        <dbReference type="Proteomes" id="UP000023464"/>
    </source>
</evidence>
<name>A0A022PMP5_9GAMM</name>
<evidence type="ECO:0000313" key="1">
    <source>
        <dbReference type="EMBL" id="EYU16876.1"/>
    </source>
</evidence>
<dbReference type="RefSeq" id="WP_036775861.1">
    <property type="nucleotide sequence ID" value="NZ_CAWLTM010000110.1"/>
</dbReference>
<dbReference type="PATRIC" id="fig|1393736.3.peg.532"/>
<organism evidence="1 2">
    <name type="scientific">Photorhabdus aegyptia</name>
    <dbReference type="NCBI Taxonomy" id="2805098"/>
    <lineage>
        <taxon>Bacteria</taxon>
        <taxon>Pseudomonadati</taxon>
        <taxon>Pseudomonadota</taxon>
        <taxon>Gammaproteobacteria</taxon>
        <taxon>Enterobacterales</taxon>
        <taxon>Morganellaceae</taxon>
        <taxon>Photorhabdus</taxon>
    </lineage>
</organism>